<keyword evidence="4" id="KW-1133">Transmembrane helix</keyword>
<proteinExistence type="inferred from homology"/>
<dbReference type="InterPro" id="IPR002347">
    <property type="entry name" value="SDR_fam"/>
</dbReference>
<dbReference type="PROSITE" id="PS00061">
    <property type="entry name" value="ADH_SHORT"/>
    <property type="match status" value="1"/>
</dbReference>
<dbReference type="AlphaFoldDB" id="A0A3P8X1B9"/>
<keyword evidence="4" id="KW-0472">Membrane</keyword>
<evidence type="ECO:0000313" key="6">
    <source>
        <dbReference type="Proteomes" id="UP000265120"/>
    </source>
</evidence>
<accession>A0A3P8X1B9</accession>
<dbReference type="PANTHER" id="PTHR43313">
    <property type="entry name" value="SHORT-CHAIN DEHYDROGENASE/REDUCTASE FAMILY 9C"/>
    <property type="match status" value="1"/>
</dbReference>
<dbReference type="STRING" id="244447.ENSCSEP00000033433"/>
<dbReference type="Gene3D" id="3.40.50.720">
    <property type="entry name" value="NAD(P)-binding Rossmann-like Domain"/>
    <property type="match status" value="1"/>
</dbReference>
<dbReference type="Pfam" id="PF00106">
    <property type="entry name" value="adh_short"/>
    <property type="match status" value="1"/>
</dbReference>
<comment type="similarity">
    <text evidence="1 3">Belongs to the short-chain dehydrogenases/reductases (SDR) family.</text>
</comment>
<evidence type="ECO:0000256" key="2">
    <source>
        <dbReference type="ARBA" id="ARBA00023002"/>
    </source>
</evidence>
<keyword evidence="6" id="KW-1185">Reference proteome</keyword>
<dbReference type="PANTHER" id="PTHR43313:SF3">
    <property type="entry name" value="17-BETA-HYDROXYSTEROID DEHYDROGENASE TYPE 2"/>
    <property type="match status" value="1"/>
</dbReference>
<organism evidence="5 6">
    <name type="scientific">Cynoglossus semilaevis</name>
    <name type="common">Tongue sole</name>
    <dbReference type="NCBI Taxonomy" id="244447"/>
    <lineage>
        <taxon>Eukaryota</taxon>
        <taxon>Metazoa</taxon>
        <taxon>Chordata</taxon>
        <taxon>Craniata</taxon>
        <taxon>Vertebrata</taxon>
        <taxon>Euteleostomi</taxon>
        <taxon>Actinopterygii</taxon>
        <taxon>Neopterygii</taxon>
        <taxon>Teleostei</taxon>
        <taxon>Neoteleostei</taxon>
        <taxon>Acanthomorphata</taxon>
        <taxon>Carangaria</taxon>
        <taxon>Pleuronectiformes</taxon>
        <taxon>Pleuronectoidei</taxon>
        <taxon>Cynoglossidae</taxon>
        <taxon>Cynoglossinae</taxon>
        <taxon>Cynoglossus</taxon>
    </lineage>
</organism>
<dbReference type="InterPro" id="IPR036291">
    <property type="entry name" value="NAD(P)-bd_dom_sf"/>
</dbReference>
<protein>
    <submittedName>
        <fullName evidence="5">Hydroxysteroid (17-beta) dehydrogenase 2</fullName>
    </submittedName>
</protein>
<reference evidence="5" key="2">
    <citation type="submission" date="2025-08" db="UniProtKB">
        <authorList>
            <consortium name="Ensembl"/>
        </authorList>
    </citation>
    <scope>IDENTIFICATION</scope>
</reference>
<dbReference type="Proteomes" id="UP000265120">
    <property type="component" value="Chromosome 6"/>
</dbReference>
<dbReference type="InParanoid" id="A0A3P8X1B9"/>
<keyword evidence="2" id="KW-0560">Oxidoreductase</keyword>
<dbReference type="Ensembl" id="ENSCSET00000033867.1">
    <property type="protein sequence ID" value="ENSCSEP00000033433.1"/>
    <property type="gene ID" value="ENSCSEG00000021455.1"/>
</dbReference>
<dbReference type="PRINTS" id="PR00080">
    <property type="entry name" value="SDRFAMILY"/>
</dbReference>
<evidence type="ECO:0000256" key="1">
    <source>
        <dbReference type="ARBA" id="ARBA00006484"/>
    </source>
</evidence>
<evidence type="ECO:0000256" key="3">
    <source>
        <dbReference type="RuleBase" id="RU000363"/>
    </source>
</evidence>
<reference evidence="5" key="3">
    <citation type="submission" date="2025-09" db="UniProtKB">
        <authorList>
            <consortium name="Ensembl"/>
        </authorList>
    </citation>
    <scope>IDENTIFICATION</scope>
</reference>
<evidence type="ECO:0000313" key="5">
    <source>
        <dbReference type="Ensembl" id="ENSCSEP00000033433.1"/>
    </source>
</evidence>
<name>A0A3P8X1B9_CYNSE</name>
<dbReference type="OMA" id="KKCMAVN"/>
<dbReference type="GeneTree" id="ENSGT00940000160204"/>
<dbReference type="PRINTS" id="PR00081">
    <property type="entry name" value="GDHRDH"/>
</dbReference>
<dbReference type="GO" id="GO:0008202">
    <property type="term" value="P:steroid metabolic process"/>
    <property type="evidence" value="ECO:0007669"/>
    <property type="project" value="TreeGrafter"/>
</dbReference>
<sequence>MELRSRVQGGGAGGLWGLTPVLVILAACLCYFLLSGSLGADVQVCSMTTVVLVVVGLVVALVVMVRNFRREELLLLPQGAVLITGCDSGFGHALALQLSDLGVKVFAGVLDVKGDGAERLRGRRSEKLEVLQLDVTVREQVEAARSHICDQVGRTGLWALVNNAGIFPCPADGELLPLSAFRRCMEVNFLSSVQMCQSFLPLLRRSRGRIVNVSTDLHMPLMAAYSASKAALSMFSRVLRMELSQWGVQVVMVQPMGFRTKLFGSRDYINQQKAELLASVSSEAREDYGTAYISSLPDCLTTMSDDTSQDLSPVVDAMCHALLSANPRRLYTPGQMGFLLPFLYHHCPAAIFDYIINFIIRYREPRAFTVPESN</sequence>
<dbReference type="PROSITE" id="PS51257">
    <property type="entry name" value="PROKAR_LIPOPROTEIN"/>
    <property type="match status" value="1"/>
</dbReference>
<dbReference type="SUPFAM" id="SSF51735">
    <property type="entry name" value="NAD(P)-binding Rossmann-fold domains"/>
    <property type="match status" value="1"/>
</dbReference>
<keyword evidence="4" id="KW-0812">Transmembrane</keyword>
<feature type="transmembrane region" description="Helical" evidence="4">
    <location>
        <begin position="46"/>
        <end position="65"/>
    </location>
</feature>
<reference evidence="5 6" key="1">
    <citation type="journal article" date="2014" name="Nat. Genet.">
        <title>Whole-genome sequence of a flatfish provides insights into ZW sex chromosome evolution and adaptation to a benthic lifestyle.</title>
        <authorList>
            <person name="Chen S."/>
            <person name="Zhang G."/>
            <person name="Shao C."/>
            <person name="Huang Q."/>
            <person name="Liu G."/>
            <person name="Zhang P."/>
            <person name="Song W."/>
            <person name="An N."/>
            <person name="Chalopin D."/>
            <person name="Volff J.N."/>
            <person name="Hong Y."/>
            <person name="Li Q."/>
            <person name="Sha Z."/>
            <person name="Zhou H."/>
            <person name="Xie M."/>
            <person name="Yu Q."/>
            <person name="Liu Y."/>
            <person name="Xiang H."/>
            <person name="Wang N."/>
            <person name="Wu K."/>
            <person name="Yang C."/>
            <person name="Zhou Q."/>
            <person name="Liao X."/>
            <person name="Yang L."/>
            <person name="Hu Q."/>
            <person name="Zhang J."/>
            <person name="Meng L."/>
            <person name="Jin L."/>
            <person name="Tian Y."/>
            <person name="Lian J."/>
            <person name="Yang J."/>
            <person name="Miao G."/>
            <person name="Liu S."/>
            <person name="Liang Z."/>
            <person name="Yan F."/>
            <person name="Li Y."/>
            <person name="Sun B."/>
            <person name="Zhang H."/>
            <person name="Zhang J."/>
            <person name="Zhu Y."/>
            <person name="Du M."/>
            <person name="Zhao Y."/>
            <person name="Schartl M."/>
            <person name="Tang Q."/>
            <person name="Wang J."/>
        </authorList>
    </citation>
    <scope>NUCLEOTIDE SEQUENCE</scope>
</reference>
<evidence type="ECO:0000256" key="4">
    <source>
        <dbReference type="SAM" id="Phobius"/>
    </source>
</evidence>
<dbReference type="GO" id="GO:0016491">
    <property type="term" value="F:oxidoreductase activity"/>
    <property type="evidence" value="ECO:0007669"/>
    <property type="project" value="UniProtKB-KW"/>
</dbReference>
<feature type="transmembrane region" description="Helical" evidence="4">
    <location>
        <begin position="12"/>
        <end position="34"/>
    </location>
</feature>
<dbReference type="InterPro" id="IPR020904">
    <property type="entry name" value="Sc_DH/Rdtase_CS"/>
</dbReference>